<dbReference type="Proteomes" id="UP000660262">
    <property type="component" value="Unassembled WGS sequence"/>
</dbReference>
<feature type="region of interest" description="Disordered" evidence="1">
    <location>
        <begin position="62"/>
        <end position="95"/>
    </location>
</feature>
<dbReference type="EMBL" id="BNJQ01000014">
    <property type="protein sequence ID" value="GHP06857.1"/>
    <property type="molecule type" value="Genomic_DNA"/>
</dbReference>
<feature type="compositionally biased region" description="Polar residues" evidence="1">
    <location>
        <begin position="81"/>
        <end position="93"/>
    </location>
</feature>
<organism evidence="2 3">
    <name type="scientific">Pycnococcus provasolii</name>
    <dbReference type="NCBI Taxonomy" id="41880"/>
    <lineage>
        <taxon>Eukaryota</taxon>
        <taxon>Viridiplantae</taxon>
        <taxon>Chlorophyta</taxon>
        <taxon>Pseudoscourfieldiophyceae</taxon>
        <taxon>Pseudoscourfieldiales</taxon>
        <taxon>Pycnococcaceae</taxon>
        <taxon>Pycnococcus</taxon>
    </lineage>
</organism>
<protein>
    <submittedName>
        <fullName evidence="2">Uncharacterized protein</fullName>
    </submittedName>
</protein>
<evidence type="ECO:0000256" key="1">
    <source>
        <dbReference type="SAM" id="MobiDB-lite"/>
    </source>
</evidence>
<keyword evidence="3" id="KW-1185">Reference proteome</keyword>
<name>A0A830HPB3_9CHLO</name>
<gene>
    <name evidence="2" type="ORF">PPROV_000560100</name>
</gene>
<feature type="region of interest" description="Disordered" evidence="1">
    <location>
        <begin position="114"/>
        <end position="169"/>
    </location>
</feature>
<dbReference type="AlphaFoldDB" id="A0A830HPB3"/>
<feature type="compositionally biased region" description="Polar residues" evidence="1">
    <location>
        <begin position="147"/>
        <end position="157"/>
    </location>
</feature>
<evidence type="ECO:0000313" key="2">
    <source>
        <dbReference type="EMBL" id="GHP06857.1"/>
    </source>
</evidence>
<reference evidence="2" key="1">
    <citation type="submission" date="2020-10" db="EMBL/GenBank/DDBJ databases">
        <title>Unveiling of a novel bifunctional photoreceptor, Dualchrome1, isolated from a cosmopolitan green alga.</title>
        <authorList>
            <person name="Suzuki S."/>
            <person name="Kawachi M."/>
        </authorList>
    </citation>
    <scope>NUCLEOTIDE SEQUENCE</scope>
    <source>
        <strain evidence="2">NIES 2893</strain>
    </source>
</reference>
<evidence type="ECO:0000313" key="3">
    <source>
        <dbReference type="Proteomes" id="UP000660262"/>
    </source>
</evidence>
<proteinExistence type="predicted"/>
<comment type="caution">
    <text evidence="2">The sequence shown here is derived from an EMBL/GenBank/DDBJ whole genome shotgun (WGS) entry which is preliminary data.</text>
</comment>
<accession>A0A830HPB3</accession>
<sequence length="169" mass="18340">MTATTRSQYRTTTVANTSRRVLSPASQAVARCAVRFAPSTSVINVTRAVRAGVRKVMKSSSKIRRKLSTNKVAPASKARTPATSQHRAANTPTPELKAAVETLARHWRAAAQAKDNTCVHGGEAPSKPDDTFQHHFKPRRVVAGSADASQRANSSSPRRPREAWSSTWP</sequence>